<dbReference type="PANTHER" id="PTHR31692">
    <property type="entry name" value="EXPANSIN-B3"/>
    <property type="match status" value="1"/>
</dbReference>
<dbReference type="InterPro" id="IPR007112">
    <property type="entry name" value="Expansin/allergen_DPBB_dom"/>
</dbReference>
<accession>A0AAN7JW30</accession>
<dbReference type="Gene3D" id="2.40.40.10">
    <property type="entry name" value="RlpA-like domain"/>
    <property type="match status" value="1"/>
</dbReference>
<dbReference type="Pfam" id="PF01357">
    <property type="entry name" value="Expansin_C"/>
    <property type="match status" value="1"/>
</dbReference>
<dbReference type="GO" id="GO:0009505">
    <property type="term" value="C:plant-type cell wall"/>
    <property type="evidence" value="ECO:0007669"/>
    <property type="project" value="TreeGrafter"/>
</dbReference>
<dbReference type="PROSITE" id="PS50843">
    <property type="entry name" value="EXPANSIN_CBD"/>
    <property type="match status" value="1"/>
</dbReference>
<sequence>MAISLSYVFFFLLVPFSSASTACDGCLHQSTAAHSSNASALQYGSCGYGSLAMELNSGQLAAAAPSLYKNGAGCGACFQVRCRNEKLCSKEGARVMVTGLGNTNTSDFMLNSRAFAAMATAGMSRDILQHGKIDIQYKRVPCEYKNRNLAIRVEESSQKPYYLAIQVLYQGGQTEVVAMEVAQVGSLSWRFMTRSSGAVWSTGRVPEGPMQFRFVVTAGFDGKWVWVKRPLPADWVAGGIYDSGVQITDVARESCSDCDG</sequence>
<comment type="similarity">
    <text evidence="1">Belongs to the expansin family.</text>
</comment>
<dbReference type="Gene3D" id="2.60.40.760">
    <property type="entry name" value="Expansin, cellulose-binding-like domain"/>
    <property type="match status" value="1"/>
</dbReference>
<dbReference type="GO" id="GO:0009653">
    <property type="term" value="P:anatomical structure morphogenesis"/>
    <property type="evidence" value="ECO:0007669"/>
    <property type="project" value="UniProtKB-ARBA"/>
</dbReference>
<gene>
    <name evidence="5" type="ORF">SAY87_008566</name>
</gene>
<dbReference type="InterPro" id="IPR009009">
    <property type="entry name" value="RlpA-like_DPBB"/>
</dbReference>
<feature type="domain" description="Expansin-like CBD" evidence="4">
    <location>
        <begin position="161"/>
        <end position="243"/>
    </location>
</feature>
<evidence type="ECO:0008006" key="7">
    <source>
        <dbReference type="Google" id="ProtNLM"/>
    </source>
</evidence>
<keyword evidence="2" id="KW-0732">Signal</keyword>
<dbReference type="AlphaFoldDB" id="A0AAN7JW30"/>
<dbReference type="InterPro" id="IPR036908">
    <property type="entry name" value="RlpA-like_sf"/>
</dbReference>
<dbReference type="GO" id="GO:0005576">
    <property type="term" value="C:extracellular region"/>
    <property type="evidence" value="ECO:0007669"/>
    <property type="project" value="InterPro"/>
</dbReference>
<dbReference type="InterPro" id="IPR007118">
    <property type="entry name" value="Expan_Lol_pI"/>
</dbReference>
<evidence type="ECO:0000256" key="2">
    <source>
        <dbReference type="SAM" id="SignalP"/>
    </source>
</evidence>
<evidence type="ECO:0000259" key="3">
    <source>
        <dbReference type="PROSITE" id="PS50842"/>
    </source>
</evidence>
<evidence type="ECO:0000313" key="5">
    <source>
        <dbReference type="EMBL" id="KAK4754809.1"/>
    </source>
</evidence>
<comment type="caution">
    <text evidence="5">The sequence shown here is derived from an EMBL/GenBank/DDBJ whole genome shotgun (WGS) entry which is preliminary data.</text>
</comment>
<dbReference type="GO" id="GO:0009506">
    <property type="term" value="C:plasmodesma"/>
    <property type="evidence" value="ECO:0007669"/>
    <property type="project" value="TreeGrafter"/>
</dbReference>
<feature type="chain" id="PRO_5042818736" description="Expansin-like A2" evidence="2">
    <location>
        <begin position="20"/>
        <end position="260"/>
    </location>
</feature>
<dbReference type="InterPro" id="IPR007117">
    <property type="entry name" value="Expansin_CBD"/>
</dbReference>
<proteinExistence type="inferred from homology"/>
<name>A0AAN7JW30_9MYRT</name>
<evidence type="ECO:0000313" key="6">
    <source>
        <dbReference type="Proteomes" id="UP001345219"/>
    </source>
</evidence>
<dbReference type="SUPFAM" id="SSF49590">
    <property type="entry name" value="PHL pollen allergen"/>
    <property type="match status" value="1"/>
</dbReference>
<protein>
    <recommendedName>
        <fullName evidence="7">Expansin-like A2</fullName>
    </recommendedName>
</protein>
<dbReference type="SUPFAM" id="SSF50685">
    <property type="entry name" value="Barwin-like endoglucanases"/>
    <property type="match status" value="1"/>
</dbReference>
<dbReference type="CDD" id="cd22276">
    <property type="entry name" value="DPBB_EXLA_N"/>
    <property type="match status" value="1"/>
</dbReference>
<dbReference type="InterPro" id="IPR036749">
    <property type="entry name" value="Expansin_CBD_sf"/>
</dbReference>
<dbReference type="Proteomes" id="UP001345219">
    <property type="component" value="Chromosome 8"/>
</dbReference>
<feature type="signal peptide" evidence="2">
    <location>
        <begin position="1"/>
        <end position="19"/>
    </location>
</feature>
<dbReference type="PANTHER" id="PTHR31692:SF4">
    <property type="entry name" value="EXPANSIN-LIKE A1-RELATED"/>
    <property type="match status" value="1"/>
</dbReference>
<organism evidence="5 6">
    <name type="scientific">Trapa incisa</name>
    <dbReference type="NCBI Taxonomy" id="236973"/>
    <lineage>
        <taxon>Eukaryota</taxon>
        <taxon>Viridiplantae</taxon>
        <taxon>Streptophyta</taxon>
        <taxon>Embryophyta</taxon>
        <taxon>Tracheophyta</taxon>
        <taxon>Spermatophyta</taxon>
        <taxon>Magnoliopsida</taxon>
        <taxon>eudicotyledons</taxon>
        <taxon>Gunneridae</taxon>
        <taxon>Pentapetalae</taxon>
        <taxon>rosids</taxon>
        <taxon>malvids</taxon>
        <taxon>Myrtales</taxon>
        <taxon>Lythraceae</taxon>
        <taxon>Trapa</taxon>
    </lineage>
</organism>
<feature type="domain" description="Expansin-like EG45" evidence="3">
    <location>
        <begin position="43"/>
        <end position="147"/>
    </location>
</feature>
<dbReference type="EMBL" id="JAXIOK010000014">
    <property type="protein sequence ID" value="KAK4754809.1"/>
    <property type="molecule type" value="Genomic_DNA"/>
</dbReference>
<keyword evidence="6" id="KW-1185">Reference proteome</keyword>
<evidence type="ECO:0000256" key="1">
    <source>
        <dbReference type="RuleBase" id="RU003460"/>
    </source>
</evidence>
<evidence type="ECO:0000259" key="4">
    <source>
        <dbReference type="PROSITE" id="PS50843"/>
    </source>
</evidence>
<dbReference type="Pfam" id="PF03330">
    <property type="entry name" value="DPBB_1"/>
    <property type="match status" value="1"/>
</dbReference>
<reference evidence="5 6" key="1">
    <citation type="journal article" date="2023" name="Hortic Res">
        <title>Pangenome of water caltrop reveals structural variations and asymmetric subgenome divergence after allopolyploidization.</title>
        <authorList>
            <person name="Zhang X."/>
            <person name="Chen Y."/>
            <person name="Wang L."/>
            <person name="Yuan Y."/>
            <person name="Fang M."/>
            <person name="Shi L."/>
            <person name="Lu R."/>
            <person name="Comes H.P."/>
            <person name="Ma Y."/>
            <person name="Chen Y."/>
            <person name="Huang G."/>
            <person name="Zhou Y."/>
            <person name="Zheng Z."/>
            <person name="Qiu Y."/>
        </authorList>
    </citation>
    <scope>NUCLEOTIDE SEQUENCE [LARGE SCALE GENOMIC DNA]</scope>
    <source>
        <tissue evidence="5">Roots</tissue>
    </source>
</reference>
<dbReference type="PRINTS" id="PR01225">
    <property type="entry name" value="EXPANSNFAMLY"/>
</dbReference>
<dbReference type="PROSITE" id="PS50842">
    <property type="entry name" value="EXPANSIN_EG45"/>
    <property type="match status" value="1"/>
</dbReference>